<dbReference type="NCBIfam" id="NF010539">
    <property type="entry name" value="PRK13927.1"/>
    <property type="match status" value="1"/>
</dbReference>
<feature type="binding site" evidence="6">
    <location>
        <begin position="22"/>
        <end position="24"/>
    </location>
    <ligand>
        <name>ATP</name>
        <dbReference type="ChEBI" id="CHEBI:30616"/>
    </ligand>
</feature>
<dbReference type="PRINTS" id="PR01652">
    <property type="entry name" value="SHAPEPROTEIN"/>
</dbReference>
<dbReference type="InterPro" id="IPR056546">
    <property type="entry name" value="MreB_MamK-like"/>
</dbReference>
<dbReference type="Pfam" id="PF06723">
    <property type="entry name" value="MreB_Mbl"/>
    <property type="match status" value="1"/>
</dbReference>
<dbReference type="HAMAP" id="MF_02207">
    <property type="entry name" value="MreB"/>
    <property type="match status" value="1"/>
</dbReference>
<comment type="similarity">
    <text evidence="5 6">Belongs to the FtsA/MreB family.</text>
</comment>
<dbReference type="NCBIfam" id="TIGR00904">
    <property type="entry name" value="mreB"/>
    <property type="match status" value="1"/>
</dbReference>
<dbReference type="EMBL" id="MFBT01000008">
    <property type="protein sequence ID" value="OGD99922.1"/>
    <property type="molecule type" value="Genomic_DNA"/>
</dbReference>
<reference evidence="7 8" key="1">
    <citation type="journal article" date="2016" name="Nat. Commun.">
        <title>Thousands of microbial genomes shed light on interconnected biogeochemical processes in an aquifer system.</title>
        <authorList>
            <person name="Anantharaman K."/>
            <person name="Brown C.T."/>
            <person name="Hug L.A."/>
            <person name="Sharon I."/>
            <person name="Castelle C.J."/>
            <person name="Probst A.J."/>
            <person name="Thomas B.C."/>
            <person name="Singh A."/>
            <person name="Wilkins M.J."/>
            <person name="Karaoz U."/>
            <person name="Brodie E.L."/>
            <person name="Williams K.H."/>
            <person name="Hubbard S.S."/>
            <person name="Banfield J.F."/>
        </authorList>
    </citation>
    <scope>NUCLEOTIDE SEQUENCE [LARGE SCALE GENOMIC DNA]</scope>
</reference>
<comment type="subcellular location">
    <subcellularLocation>
        <location evidence="6">Cytoplasm</location>
    </subcellularLocation>
    <text evidence="6">Membrane-associated.</text>
</comment>
<gene>
    <name evidence="6" type="primary">mreB</name>
    <name evidence="7" type="ORF">A3B54_00095</name>
</gene>
<dbReference type="Gene3D" id="3.30.420.40">
    <property type="match status" value="3"/>
</dbReference>
<evidence type="ECO:0000256" key="2">
    <source>
        <dbReference type="ARBA" id="ARBA00022741"/>
    </source>
</evidence>
<dbReference type="PANTHER" id="PTHR42749:SF1">
    <property type="entry name" value="CELL SHAPE-DETERMINING PROTEIN MREB"/>
    <property type="match status" value="1"/>
</dbReference>
<comment type="caution">
    <text evidence="7">The sequence shown here is derived from an EMBL/GenBank/DDBJ whole genome shotgun (WGS) entry which is preliminary data.</text>
</comment>
<dbReference type="CDD" id="cd10225">
    <property type="entry name" value="ASKHA_NBD_MreB-like"/>
    <property type="match status" value="1"/>
</dbReference>
<keyword evidence="3 6" id="KW-0067">ATP-binding</keyword>
<dbReference type="Proteomes" id="UP000177039">
    <property type="component" value="Unassembled WGS sequence"/>
</dbReference>
<dbReference type="GO" id="GO:0005737">
    <property type="term" value="C:cytoplasm"/>
    <property type="evidence" value="ECO:0007669"/>
    <property type="project" value="UniProtKB-SubCell"/>
</dbReference>
<dbReference type="GO" id="GO:0005524">
    <property type="term" value="F:ATP binding"/>
    <property type="evidence" value="ECO:0007669"/>
    <property type="project" value="UniProtKB-KW"/>
</dbReference>
<keyword evidence="4 6" id="KW-0133">Cell shape</keyword>
<proteinExistence type="inferred from homology"/>
<dbReference type="AlphaFoldDB" id="A0A1F5H6X7"/>
<protein>
    <recommendedName>
        <fullName evidence="6">Cell shape-determining protein MreB</fullName>
    </recommendedName>
</protein>
<evidence type="ECO:0000256" key="5">
    <source>
        <dbReference type="ARBA" id="ARBA00023458"/>
    </source>
</evidence>
<dbReference type="GO" id="GO:0008360">
    <property type="term" value="P:regulation of cell shape"/>
    <property type="evidence" value="ECO:0007669"/>
    <property type="project" value="UniProtKB-UniRule"/>
</dbReference>
<sequence>MIPIIDQILGRFSQDLAIDLGTANTLIYVRGKGIALREPSIITCHKKTKKVLAIGLEAKKMVGKTPFNIETIRPLARGVIADFDTTLSMFNYFVRKTREIPGKRLYFSRPRMIIGVPTCASEVERRAVLDLAGSCGARLAFLVEEPLAAAIGAGLSIAEPVGSLVVDIGGGTSEIAVISLGGIVVGRSLRIAGNSMDTDIINYVRFRWGLALGEKTAEEIKISLGSAYPGPIEKEMVVRGRDLEKGLPKSIRLTSSQVREALAPSINVIVSTIKEILADAPPELASDIAERGIVVCGGGSQISGLPKLISAETKMPVTVADDPGSCVVRGCGLLLENVELLAKVKVVDPK</sequence>
<feature type="binding site" evidence="6">
    <location>
        <begin position="170"/>
        <end position="172"/>
    </location>
    <ligand>
        <name>ATP</name>
        <dbReference type="ChEBI" id="CHEBI:30616"/>
    </ligand>
</feature>
<comment type="subunit">
    <text evidence="6">Forms polymers.</text>
</comment>
<dbReference type="GO" id="GO:0000902">
    <property type="term" value="P:cell morphogenesis"/>
    <property type="evidence" value="ECO:0007669"/>
    <property type="project" value="InterPro"/>
</dbReference>
<dbReference type="InterPro" id="IPR043129">
    <property type="entry name" value="ATPase_NBD"/>
</dbReference>
<feature type="binding site" evidence="6">
    <location>
        <begin position="218"/>
        <end position="221"/>
    </location>
    <ligand>
        <name>ATP</name>
        <dbReference type="ChEBI" id="CHEBI:30616"/>
    </ligand>
</feature>
<evidence type="ECO:0000256" key="3">
    <source>
        <dbReference type="ARBA" id="ARBA00022840"/>
    </source>
</evidence>
<evidence type="ECO:0000256" key="1">
    <source>
        <dbReference type="ARBA" id="ARBA00022490"/>
    </source>
</evidence>
<keyword evidence="1 6" id="KW-0963">Cytoplasm</keyword>
<organism evidence="7 8">
    <name type="scientific">Candidatus Curtissbacteria bacterium RIFCSPLOWO2_01_FULL_42_50</name>
    <dbReference type="NCBI Taxonomy" id="1797730"/>
    <lineage>
        <taxon>Bacteria</taxon>
        <taxon>Candidatus Curtissiibacteriota</taxon>
    </lineage>
</organism>
<name>A0A1F5H6X7_9BACT</name>
<evidence type="ECO:0000313" key="7">
    <source>
        <dbReference type="EMBL" id="OGD99922.1"/>
    </source>
</evidence>
<dbReference type="SUPFAM" id="SSF53067">
    <property type="entry name" value="Actin-like ATPase domain"/>
    <property type="match status" value="2"/>
</dbReference>
<evidence type="ECO:0000313" key="8">
    <source>
        <dbReference type="Proteomes" id="UP000177039"/>
    </source>
</evidence>
<comment type="caution">
    <text evidence="6">Lacks conserved residue(s) required for the propagation of feature annotation.</text>
</comment>
<comment type="function">
    <text evidence="6">Forms membrane-associated dynamic filaments that are essential for cell shape determination. Acts by regulating cell wall synthesis and cell elongation, and thus cell shape. A feedback loop between cell geometry and MreB localization may maintain elongated cell shape by targeting cell wall growth to regions of negative cell wall curvature.</text>
</comment>
<evidence type="ECO:0000256" key="6">
    <source>
        <dbReference type="HAMAP-Rule" id="MF_02207"/>
    </source>
</evidence>
<dbReference type="InterPro" id="IPR004753">
    <property type="entry name" value="MreB"/>
</dbReference>
<accession>A0A1F5H6X7</accession>
<evidence type="ECO:0000256" key="4">
    <source>
        <dbReference type="ARBA" id="ARBA00022960"/>
    </source>
</evidence>
<dbReference type="PANTHER" id="PTHR42749">
    <property type="entry name" value="CELL SHAPE-DETERMINING PROTEIN MREB"/>
    <property type="match status" value="1"/>
</dbReference>
<keyword evidence="2 6" id="KW-0547">Nucleotide-binding</keyword>